<name>A0A4Q4JDB7_9SPHN</name>
<proteinExistence type="predicted"/>
<comment type="caution">
    <text evidence="1">The sequence shown here is derived from an EMBL/GenBank/DDBJ whole genome shotgun (WGS) entry which is preliminary data.</text>
</comment>
<organism evidence="1 2">
    <name type="scientific">Sphingobium indicum</name>
    <dbReference type="NCBI Taxonomy" id="332055"/>
    <lineage>
        <taxon>Bacteria</taxon>
        <taxon>Pseudomonadati</taxon>
        <taxon>Pseudomonadota</taxon>
        <taxon>Alphaproteobacteria</taxon>
        <taxon>Sphingomonadales</taxon>
        <taxon>Sphingomonadaceae</taxon>
        <taxon>Sphingobium</taxon>
    </lineage>
</organism>
<evidence type="ECO:0000313" key="2">
    <source>
        <dbReference type="Proteomes" id="UP000292734"/>
    </source>
</evidence>
<dbReference type="EMBL" id="SEOM01000001">
    <property type="protein sequence ID" value="RYM04462.1"/>
    <property type="molecule type" value="Genomic_DNA"/>
</dbReference>
<dbReference type="Proteomes" id="UP000292734">
    <property type="component" value="Unassembled WGS sequence"/>
</dbReference>
<sequence>MLDHQKEASGAAELYVADTALLAAGAATLRTVRREHAQLTSAFVAVTKGAATAETLEQAGAVHRKLTELEQLFADNIEELQALICSGSHSAKAV</sequence>
<evidence type="ECO:0000313" key="1">
    <source>
        <dbReference type="EMBL" id="RYM04462.1"/>
    </source>
</evidence>
<accession>A0A4Q4JDB7</accession>
<dbReference type="AlphaFoldDB" id="A0A4Q4JDB7"/>
<protein>
    <submittedName>
        <fullName evidence="1">Uncharacterized protein</fullName>
    </submittedName>
</protein>
<reference evidence="1 2" key="1">
    <citation type="submission" date="2019-02" db="EMBL/GenBank/DDBJ databases">
        <authorList>
            <person name="Feng G."/>
        </authorList>
    </citation>
    <scope>NUCLEOTIDE SEQUENCE [LARGE SCALE GENOMIC DNA]</scope>
    <source>
        <strain evidence="1 2">DSM 26779</strain>
    </source>
</reference>
<gene>
    <name evidence="1" type="ORF">EWH08_00165</name>
</gene>